<dbReference type="InterPro" id="IPR046555">
    <property type="entry name" value="DUF6709"/>
</dbReference>
<dbReference type="GeneID" id="97989435"/>
<keyword evidence="2" id="KW-1185">Reference proteome</keyword>
<evidence type="ECO:0000313" key="1">
    <source>
        <dbReference type="EMBL" id="RGE56813.1"/>
    </source>
</evidence>
<dbReference type="Pfam" id="PF20456">
    <property type="entry name" value="DUF6709"/>
    <property type="match status" value="1"/>
</dbReference>
<comment type="caution">
    <text evidence="1">The sequence shown here is derived from an EMBL/GenBank/DDBJ whole genome shotgun (WGS) entry which is preliminary data.</text>
</comment>
<gene>
    <name evidence="1" type="ORF">DXC51_21865</name>
</gene>
<organism evidence="1 2">
    <name type="scientific">Eisenbergiella massiliensis</name>
    <dbReference type="NCBI Taxonomy" id="1720294"/>
    <lineage>
        <taxon>Bacteria</taxon>
        <taxon>Bacillati</taxon>
        <taxon>Bacillota</taxon>
        <taxon>Clostridia</taxon>
        <taxon>Lachnospirales</taxon>
        <taxon>Lachnospiraceae</taxon>
        <taxon>Eisenbergiella</taxon>
    </lineage>
</organism>
<evidence type="ECO:0000313" key="2">
    <source>
        <dbReference type="Proteomes" id="UP000260812"/>
    </source>
</evidence>
<reference evidence="1" key="1">
    <citation type="submission" date="2018-08" db="EMBL/GenBank/DDBJ databases">
        <title>A genome reference for cultivated species of the human gut microbiota.</title>
        <authorList>
            <person name="Zou Y."/>
            <person name="Xue W."/>
            <person name="Luo G."/>
        </authorList>
    </citation>
    <scope>NUCLEOTIDE SEQUENCE [LARGE SCALE GENOMIC DNA]</scope>
    <source>
        <strain evidence="1">TF05-5AC</strain>
    </source>
</reference>
<protein>
    <recommendedName>
        <fullName evidence="3">PH domain-containing protein</fullName>
    </recommendedName>
</protein>
<accession>A0A3E3HYB4</accession>
<dbReference type="AlphaFoldDB" id="A0A3E3HYB4"/>
<name>A0A3E3HYB4_9FIRM</name>
<evidence type="ECO:0008006" key="3">
    <source>
        <dbReference type="Google" id="ProtNLM"/>
    </source>
</evidence>
<dbReference type="Proteomes" id="UP000260812">
    <property type="component" value="Unassembled WGS sequence"/>
</dbReference>
<dbReference type="EMBL" id="QVLV01000020">
    <property type="protein sequence ID" value="RGE56813.1"/>
    <property type="molecule type" value="Genomic_DNA"/>
</dbReference>
<sequence length="125" mass="14578">MKWIPGAGRAEDRQLAADYEKSTVQGKFHLGETYLFRKKALGVWYLAWREILWAYRQVEDVQSRLCCGTTNYEVEHLILVTEGGRRTDIRLEEKQDAETVLAWLARRNPAADIGFSPEKKEKYKN</sequence>
<proteinExistence type="predicted"/>
<dbReference type="RefSeq" id="WP_117545443.1">
    <property type="nucleotide sequence ID" value="NZ_JBKUNB010000032.1"/>
</dbReference>